<dbReference type="SUPFAM" id="SSF101215">
    <property type="entry name" value="KaiA/RbsU domain"/>
    <property type="match status" value="1"/>
</dbReference>
<dbReference type="EMBL" id="RHHR01000034">
    <property type="protein sequence ID" value="RNB70360.1"/>
    <property type="molecule type" value="Genomic_DNA"/>
</dbReference>
<dbReference type="Proteomes" id="UP000282028">
    <property type="component" value="Unassembled WGS sequence"/>
</dbReference>
<dbReference type="Gene3D" id="1.10.1240.30">
    <property type="entry name" value="KaiA/RbsU domain"/>
    <property type="match status" value="1"/>
</dbReference>
<sequence length="332" mass="37838">MTRGLEAEYVQILRDYLDSQEEDELYGAQKLGKFLLRRDISPEEMVDLHGRALEKLGDVPEFVRASFRILTEVMIEYGNAQRSLNSWRSKHAQLQSEVAVASAMQQALLPQNMPTYPSVEIGAISIAAHEISGDYYDFMYVDEHQFSLTIGDITGKGIPAAMCMSMLKYAVDSLGEIRLGPDQMLRHLNRVVERNIDASMFVTMLFGCYDTQSHVFRYAVAGHEPGFLYRAQEGRFYDLAGSGVALGIDGNSQYKEQEVHLQIGDLLILLTDGVTECKLGRSYMTREELISNLQHEVHLPSQNMVDQIYRRLLMLTQFEQRDDYTMIVLKRI</sequence>
<dbReference type="InterPro" id="IPR052016">
    <property type="entry name" value="Bact_Sigma-Reg"/>
</dbReference>
<dbReference type="OrthoDB" id="311592at2"/>
<keyword evidence="4" id="KW-1185">Reference proteome</keyword>
<dbReference type="InterPro" id="IPR014787">
    <property type="entry name" value="PSer_Pase_RsbU_N"/>
</dbReference>
<comment type="caution">
    <text evidence="3">The sequence shown here is derived from an EMBL/GenBank/DDBJ whole genome shotgun (WGS) entry which is preliminary data.</text>
</comment>
<dbReference type="Gene3D" id="3.60.40.10">
    <property type="entry name" value="PPM-type phosphatase domain"/>
    <property type="match status" value="1"/>
</dbReference>
<gene>
    <name evidence="3" type="ORF">EDM52_17525</name>
</gene>
<dbReference type="AlphaFoldDB" id="A0A3M8C3T3"/>
<name>A0A3M8C3T3_9BACL</name>
<evidence type="ECO:0000313" key="3">
    <source>
        <dbReference type="EMBL" id="RNB70360.1"/>
    </source>
</evidence>
<dbReference type="Pfam" id="PF07228">
    <property type="entry name" value="SpoIIE"/>
    <property type="match status" value="1"/>
</dbReference>
<dbReference type="PANTHER" id="PTHR43156">
    <property type="entry name" value="STAGE II SPORULATION PROTEIN E-RELATED"/>
    <property type="match status" value="1"/>
</dbReference>
<keyword evidence="1" id="KW-0378">Hydrolase</keyword>
<dbReference type="FunFam" id="3.60.40.10:FF:000045">
    <property type="entry name" value="Stage II sporulation protein E"/>
    <property type="match status" value="1"/>
</dbReference>
<dbReference type="InterPro" id="IPR017944">
    <property type="entry name" value="KaiA/RbsU_helical_domain_sf"/>
</dbReference>
<dbReference type="RefSeq" id="WP_122910240.1">
    <property type="nucleotide sequence ID" value="NZ_CBCSBE010000010.1"/>
</dbReference>
<accession>A0A3M8C3T3</accession>
<dbReference type="InterPro" id="IPR036457">
    <property type="entry name" value="PPM-type-like_dom_sf"/>
</dbReference>
<dbReference type="InterPro" id="IPR001932">
    <property type="entry name" value="PPM-type_phosphatase-like_dom"/>
</dbReference>
<organism evidence="3 4">
    <name type="scientific">Brevibacillus invocatus</name>
    <dbReference type="NCBI Taxonomy" id="173959"/>
    <lineage>
        <taxon>Bacteria</taxon>
        <taxon>Bacillati</taxon>
        <taxon>Bacillota</taxon>
        <taxon>Bacilli</taxon>
        <taxon>Bacillales</taxon>
        <taxon>Paenibacillaceae</taxon>
        <taxon>Brevibacillus</taxon>
    </lineage>
</organism>
<dbReference type="Pfam" id="PF08673">
    <property type="entry name" value="RsbU_N"/>
    <property type="match status" value="1"/>
</dbReference>
<evidence type="ECO:0000256" key="1">
    <source>
        <dbReference type="ARBA" id="ARBA00022801"/>
    </source>
</evidence>
<dbReference type="GO" id="GO:0016791">
    <property type="term" value="F:phosphatase activity"/>
    <property type="evidence" value="ECO:0007669"/>
    <property type="project" value="TreeGrafter"/>
</dbReference>
<protein>
    <submittedName>
        <fullName evidence="3">Phosphoserine phosphatase</fullName>
    </submittedName>
</protein>
<dbReference type="SMART" id="SM00331">
    <property type="entry name" value="PP2C_SIG"/>
    <property type="match status" value="1"/>
</dbReference>
<dbReference type="PANTHER" id="PTHR43156:SF15">
    <property type="entry name" value="PHOSPHOSERINE PHOSPHATASE RSBU"/>
    <property type="match status" value="1"/>
</dbReference>
<evidence type="ECO:0000313" key="4">
    <source>
        <dbReference type="Proteomes" id="UP000282028"/>
    </source>
</evidence>
<feature type="domain" description="PPM-type phosphatase" evidence="2">
    <location>
        <begin position="116"/>
        <end position="331"/>
    </location>
</feature>
<evidence type="ECO:0000259" key="2">
    <source>
        <dbReference type="SMART" id="SM00331"/>
    </source>
</evidence>
<dbReference type="SUPFAM" id="SSF81606">
    <property type="entry name" value="PP2C-like"/>
    <property type="match status" value="1"/>
</dbReference>
<proteinExistence type="predicted"/>
<reference evidence="3 4" key="1">
    <citation type="submission" date="2018-10" db="EMBL/GenBank/DDBJ databases">
        <title>Phylogenomics of Brevibacillus.</title>
        <authorList>
            <person name="Dunlap C."/>
        </authorList>
    </citation>
    <scope>NUCLEOTIDE SEQUENCE [LARGE SCALE GENOMIC DNA]</scope>
    <source>
        <strain evidence="3 4">JCM 12215</strain>
    </source>
</reference>